<accession>A0AAV9JAS1</accession>
<organism evidence="2 3">
    <name type="scientific">Oleoguttula mirabilis</name>
    <dbReference type="NCBI Taxonomy" id="1507867"/>
    <lineage>
        <taxon>Eukaryota</taxon>
        <taxon>Fungi</taxon>
        <taxon>Dikarya</taxon>
        <taxon>Ascomycota</taxon>
        <taxon>Pezizomycotina</taxon>
        <taxon>Dothideomycetes</taxon>
        <taxon>Dothideomycetidae</taxon>
        <taxon>Mycosphaerellales</taxon>
        <taxon>Teratosphaeriaceae</taxon>
        <taxon>Oleoguttula</taxon>
    </lineage>
</organism>
<keyword evidence="3" id="KW-1185">Reference proteome</keyword>
<feature type="domain" description="DUF1989" evidence="1">
    <location>
        <begin position="2"/>
        <end position="123"/>
    </location>
</feature>
<reference evidence="2 3" key="1">
    <citation type="submission" date="2021-11" db="EMBL/GenBank/DDBJ databases">
        <title>Black yeast isolated from Biological Soil Crust.</title>
        <authorList>
            <person name="Kurbessoian T."/>
        </authorList>
    </citation>
    <scope>NUCLEOTIDE SEQUENCE [LARGE SCALE GENOMIC DNA]</scope>
    <source>
        <strain evidence="2 3">CCFEE 5522</strain>
    </source>
</reference>
<dbReference type="Pfam" id="PF09347">
    <property type="entry name" value="DUF1989"/>
    <property type="match status" value="1"/>
</dbReference>
<protein>
    <recommendedName>
        <fullName evidence="1">DUF1989 domain-containing protein</fullName>
    </recommendedName>
</protein>
<comment type="caution">
    <text evidence="2">The sequence shown here is derived from an EMBL/GenBank/DDBJ whole genome shotgun (WGS) entry which is preliminary data.</text>
</comment>
<dbReference type="Proteomes" id="UP001324427">
    <property type="component" value="Unassembled WGS sequence"/>
</dbReference>
<sequence length="150" mass="16645">MVDTRRKAVLKLVEDSSSGVHDMLFPACDAWRYNEAGAQGHDSCGGNLRRALAEYVAHASKEQPGTESMLELESSIRRWGWTPEPLNLFMNVPWSGREGELQVKRPECKEMDFVVLEALVECLVVMSACPNDLLDTNGGKPGTAMYEVLT</sequence>
<evidence type="ECO:0000259" key="1">
    <source>
        <dbReference type="Pfam" id="PF09347"/>
    </source>
</evidence>
<evidence type="ECO:0000313" key="2">
    <source>
        <dbReference type="EMBL" id="KAK4541878.1"/>
    </source>
</evidence>
<gene>
    <name evidence="2" type="ORF">LTR36_007242</name>
</gene>
<dbReference type="AlphaFoldDB" id="A0AAV9JAS1"/>
<proteinExistence type="predicted"/>
<name>A0AAV9JAS1_9PEZI</name>
<dbReference type="PANTHER" id="PTHR31527">
    <property type="entry name" value="RE64534P"/>
    <property type="match status" value="1"/>
</dbReference>
<dbReference type="EMBL" id="JAVFHQ010000047">
    <property type="protein sequence ID" value="KAK4541878.1"/>
    <property type="molecule type" value="Genomic_DNA"/>
</dbReference>
<dbReference type="InterPro" id="IPR018959">
    <property type="entry name" value="DUF1989"/>
</dbReference>
<evidence type="ECO:0000313" key="3">
    <source>
        <dbReference type="Proteomes" id="UP001324427"/>
    </source>
</evidence>
<dbReference type="PANTHER" id="PTHR31527:SF0">
    <property type="entry name" value="RE64534P"/>
    <property type="match status" value="1"/>
</dbReference>